<accession>X6MES8</accession>
<keyword evidence="2" id="KW-1185">Reference proteome</keyword>
<sequence>MTTAAALVFVRSYFNKTHVLHSISHKGNVLMNSNATPATLFRYAVLPLGLLYGSFCLTHCVAVNIYVLSNLCLWYGQTQLLANSTVRKKLHLLSDGELSRYSQDVAKVNLAYESWKKRQQETSFVLSFKKKEKVGELIFFKKKNNQFKEITVVQIEWNF</sequence>
<reference evidence="1 2" key="1">
    <citation type="journal article" date="2013" name="Curr. Biol.">
        <title>The Genome of the Foraminiferan Reticulomyxa filosa.</title>
        <authorList>
            <person name="Glockner G."/>
            <person name="Hulsmann N."/>
            <person name="Schleicher M."/>
            <person name="Noegel A.A."/>
            <person name="Eichinger L."/>
            <person name="Gallinger C."/>
            <person name="Pawlowski J."/>
            <person name="Sierra R."/>
            <person name="Euteneuer U."/>
            <person name="Pillet L."/>
            <person name="Moustafa A."/>
            <person name="Platzer M."/>
            <person name="Groth M."/>
            <person name="Szafranski K."/>
            <person name="Schliwa M."/>
        </authorList>
    </citation>
    <scope>NUCLEOTIDE SEQUENCE [LARGE SCALE GENOMIC DNA]</scope>
</reference>
<dbReference type="Proteomes" id="UP000023152">
    <property type="component" value="Unassembled WGS sequence"/>
</dbReference>
<dbReference type="EMBL" id="ASPP01021904">
    <property type="protein sequence ID" value="ETO11897.1"/>
    <property type="molecule type" value="Genomic_DNA"/>
</dbReference>
<comment type="caution">
    <text evidence="1">The sequence shown here is derived from an EMBL/GenBank/DDBJ whole genome shotgun (WGS) entry which is preliminary data.</text>
</comment>
<dbReference type="AlphaFoldDB" id="X6MES8"/>
<protein>
    <submittedName>
        <fullName evidence="1">Uncharacterized protein</fullName>
    </submittedName>
</protein>
<evidence type="ECO:0000313" key="1">
    <source>
        <dbReference type="EMBL" id="ETO11897.1"/>
    </source>
</evidence>
<name>X6MES8_RETFI</name>
<proteinExistence type="predicted"/>
<gene>
    <name evidence="1" type="ORF">RFI_25476</name>
</gene>
<evidence type="ECO:0000313" key="2">
    <source>
        <dbReference type="Proteomes" id="UP000023152"/>
    </source>
</evidence>
<organism evidence="1 2">
    <name type="scientific">Reticulomyxa filosa</name>
    <dbReference type="NCBI Taxonomy" id="46433"/>
    <lineage>
        <taxon>Eukaryota</taxon>
        <taxon>Sar</taxon>
        <taxon>Rhizaria</taxon>
        <taxon>Retaria</taxon>
        <taxon>Foraminifera</taxon>
        <taxon>Monothalamids</taxon>
        <taxon>Reticulomyxidae</taxon>
        <taxon>Reticulomyxa</taxon>
    </lineage>
</organism>